<evidence type="ECO:0000256" key="7">
    <source>
        <dbReference type="SAM" id="Phobius"/>
    </source>
</evidence>
<accession>F7CZQ0</accession>
<keyword evidence="10" id="KW-1185">Reference proteome</keyword>
<evidence type="ECO:0000256" key="1">
    <source>
        <dbReference type="ARBA" id="ARBA00004141"/>
    </source>
</evidence>
<feature type="transmembrane region" description="Helical" evidence="7">
    <location>
        <begin position="89"/>
        <end position="108"/>
    </location>
</feature>
<evidence type="ECO:0000259" key="8">
    <source>
        <dbReference type="PROSITE" id="PS51225"/>
    </source>
</evidence>
<evidence type="ECO:0000256" key="3">
    <source>
        <dbReference type="ARBA" id="ARBA00022989"/>
    </source>
</evidence>
<dbReference type="Proteomes" id="UP000002280">
    <property type="component" value="Chromosome 1"/>
</dbReference>
<evidence type="ECO:0000256" key="4">
    <source>
        <dbReference type="ARBA" id="ARBA00023136"/>
    </source>
</evidence>
<dbReference type="FunCoup" id="F7CZQ0">
    <property type="interactions" value="3"/>
</dbReference>
<dbReference type="AlphaFoldDB" id="F7CZQ0"/>
<dbReference type="HOGENOM" id="CLU_108546_0_0_1"/>
<dbReference type="eggNOG" id="KOG4788">
    <property type="taxonomic scope" value="Eukaryota"/>
</dbReference>
<evidence type="ECO:0000256" key="2">
    <source>
        <dbReference type="ARBA" id="ARBA00022692"/>
    </source>
</evidence>
<evidence type="ECO:0000256" key="6">
    <source>
        <dbReference type="SAM" id="MobiDB-lite"/>
    </source>
</evidence>
<keyword evidence="3 7" id="KW-1133">Transmembrane helix</keyword>
<feature type="transmembrane region" description="Helical" evidence="7">
    <location>
        <begin position="61"/>
        <end position="77"/>
    </location>
</feature>
<dbReference type="GeneTree" id="ENSGT00940000161867"/>
<organism evidence="9 10">
    <name type="scientific">Monodelphis domestica</name>
    <name type="common">Gray short-tailed opossum</name>
    <dbReference type="NCBI Taxonomy" id="13616"/>
    <lineage>
        <taxon>Eukaryota</taxon>
        <taxon>Metazoa</taxon>
        <taxon>Chordata</taxon>
        <taxon>Craniata</taxon>
        <taxon>Vertebrata</taxon>
        <taxon>Euteleostomi</taxon>
        <taxon>Mammalia</taxon>
        <taxon>Metatheria</taxon>
        <taxon>Didelphimorphia</taxon>
        <taxon>Didelphidae</taxon>
        <taxon>Monodelphis</taxon>
    </lineage>
</organism>
<dbReference type="InParanoid" id="F7CZQ0"/>
<feature type="transmembrane region" description="Helical" evidence="7">
    <location>
        <begin position="114"/>
        <end position="133"/>
    </location>
</feature>
<reference evidence="9" key="3">
    <citation type="submission" date="2025-09" db="UniProtKB">
        <authorList>
            <consortium name="Ensembl"/>
        </authorList>
    </citation>
    <scope>IDENTIFICATION</scope>
</reference>
<dbReference type="InterPro" id="IPR050578">
    <property type="entry name" value="MARVEL-CKLF_proteins"/>
</dbReference>
<dbReference type="STRING" id="13616.ENSMODP00000034152"/>
<dbReference type="GO" id="GO:0016020">
    <property type="term" value="C:membrane"/>
    <property type="evidence" value="ECO:0000318"/>
    <property type="project" value="GO_Central"/>
</dbReference>
<keyword evidence="4 5" id="KW-0472">Membrane</keyword>
<dbReference type="InterPro" id="IPR008253">
    <property type="entry name" value="Marvel"/>
</dbReference>
<evidence type="ECO:0000256" key="5">
    <source>
        <dbReference type="PROSITE-ProRule" id="PRU00581"/>
    </source>
</evidence>
<dbReference type="OMA" id="HIWECTS"/>
<comment type="subcellular location">
    <subcellularLocation>
        <location evidence="1">Membrane</location>
        <topology evidence="1">Multi-pass membrane protein</topology>
    </subcellularLocation>
</comment>
<keyword evidence="2 5" id="KW-0812">Transmembrane</keyword>
<dbReference type="PANTHER" id="PTHR22776:SF26">
    <property type="entry name" value="CKLF-LIKE MARVEL TRANSMEMBRANE DOMAIN-CONTAINING PROTEIN 5"/>
    <property type="match status" value="1"/>
</dbReference>
<protein>
    <recommendedName>
        <fullName evidence="8">MARVEL domain-containing protein</fullName>
    </recommendedName>
</protein>
<feature type="compositionally biased region" description="Basic and acidic residues" evidence="6">
    <location>
        <begin position="1"/>
        <end position="14"/>
    </location>
</feature>
<dbReference type="GO" id="GO:0045662">
    <property type="term" value="P:negative regulation of myoblast differentiation"/>
    <property type="evidence" value="ECO:0007669"/>
    <property type="project" value="Ensembl"/>
</dbReference>
<reference evidence="9" key="2">
    <citation type="submission" date="2025-08" db="UniProtKB">
        <authorList>
            <consortium name="Ensembl"/>
        </authorList>
    </citation>
    <scope>IDENTIFICATION</scope>
</reference>
<dbReference type="Bgee" id="ENSMODG00000004428">
    <property type="expression patterns" value="Expressed in skeleton of lower jaw and 17 other cell types or tissues"/>
</dbReference>
<proteinExistence type="predicted"/>
<dbReference type="Ensembl" id="ENSMODT00000035738.3">
    <property type="protein sequence ID" value="ENSMODP00000034152.3"/>
    <property type="gene ID" value="ENSMODG00000004428.4"/>
</dbReference>
<evidence type="ECO:0000313" key="9">
    <source>
        <dbReference type="Ensembl" id="ENSMODP00000034152.3"/>
    </source>
</evidence>
<dbReference type="PROSITE" id="PS51225">
    <property type="entry name" value="MARVEL"/>
    <property type="match status" value="1"/>
</dbReference>
<reference evidence="9 10" key="1">
    <citation type="journal article" date="2007" name="Nature">
        <title>Genome of the marsupial Monodelphis domestica reveals innovation in non-coding sequences.</title>
        <authorList>
            <person name="Mikkelsen T.S."/>
            <person name="Wakefield M.J."/>
            <person name="Aken B."/>
            <person name="Amemiya C.T."/>
            <person name="Chang J.L."/>
            <person name="Duke S."/>
            <person name="Garber M."/>
            <person name="Gentles A.J."/>
            <person name="Goodstadt L."/>
            <person name="Heger A."/>
            <person name="Jurka J."/>
            <person name="Kamal M."/>
            <person name="Mauceli E."/>
            <person name="Searle S.M."/>
            <person name="Sharpe T."/>
            <person name="Baker M.L."/>
            <person name="Batzer M.A."/>
            <person name="Benos P.V."/>
            <person name="Belov K."/>
            <person name="Clamp M."/>
            <person name="Cook A."/>
            <person name="Cuff J."/>
            <person name="Das R."/>
            <person name="Davidow L."/>
            <person name="Deakin J.E."/>
            <person name="Fazzari M.J."/>
            <person name="Glass J.L."/>
            <person name="Grabherr M."/>
            <person name="Greally J.M."/>
            <person name="Gu W."/>
            <person name="Hore T.A."/>
            <person name="Huttley G.A."/>
            <person name="Kleber M."/>
            <person name="Jirtle R.L."/>
            <person name="Koina E."/>
            <person name="Lee J.T."/>
            <person name="Mahony S."/>
            <person name="Marra M.A."/>
            <person name="Miller R.D."/>
            <person name="Nicholls R.D."/>
            <person name="Oda M."/>
            <person name="Papenfuss A.T."/>
            <person name="Parra Z.E."/>
            <person name="Pollock D.D."/>
            <person name="Ray D.A."/>
            <person name="Schein J.E."/>
            <person name="Speed T.P."/>
            <person name="Thompson K."/>
            <person name="VandeBerg J.L."/>
            <person name="Wade C.M."/>
            <person name="Walker J.A."/>
            <person name="Waters P.D."/>
            <person name="Webber C."/>
            <person name="Weidman J.R."/>
            <person name="Xie X."/>
            <person name="Zody M.C."/>
            <person name="Baldwin J."/>
            <person name="Abdouelleil A."/>
            <person name="Abdulkadir J."/>
            <person name="Abebe A."/>
            <person name="Abera B."/>
            <person name="Abreu J."/>
            <person name="Acer S.C."/>
            <person name="Aftuck L."/>
            <person name="Alexander A."/>
            <person name="An P."/>
            <person name="Anderson E."/>
            <person name="Anderson S."/>
            <person name="Arachi H."/>
            <person name="Azer M."/>
            <person name="Bachantsang P."/>
            <person name="Barry A."/>
            <person name="Bayul T."/>
            <person name="Berlin A."/>
            <person name="Bessette D."/>
            <person name="Bloom T."/>
            <person name="Bloom T."/>
            <person name="Boguslavskiy L."/>
            <person name="Bonnet C."/>
            <person name="Boukhgalter B."/>
            <person name="Bourzgui I."/>
            <person name="Brown A."/>
            <person name="Cahill P."/>
            <person name="Channer S."/>
            <person name="Cheshatsang Y."/>
            <person name="Chuda L."/>
            <person name="Citroen M."/>
            <person name="Collymore A."/>
            <person name="Cooke P."/>
            <person name="Costello M."/>
            <person name="D'Aco K."/>
            <person name="Daza R."/>
            <person name="De Haan G."/>
            <person name="DeGray S."/>
            <person name="DeMaso C."/>
            <person name="Dhargay N."/>
            <person name="Dooley K."/>
            <person name="Dooley E."/>
            <person name="Doricent M."/>
            <person name="Dorje P."/>
            <person name="Dorjee K."/>
            <person name="Dupes A."/>
            <person name="Elong R."/>
            <person name="Falk J."/>
            <person name="Farina A."/>
            <person name="Faro S."/>
            <person name="Ferguson D."/>
            <person name="Fisher S."/>
            <person name="Foley C.D."/>
            <person name="Franke A."/>
            <person name="Friedrich D."/>
            <person name="Gadbois L."/>
            <person name="Gearin G."/>
            <person name="Gearin C.R."/>
            <person name="Giannoukos G."/>
            <person name="Goode T."/>
            <person name="Graham J."/>
            <person name="Grandbois E."/>
            <person name="Grewal S."/>
            <person name="Gyaltsen K."/>
            <person name="Hafez N."/>
            <person name="Hagos B."/>
            <person name="Hall J."/>
            <person name="Henson C."/>
            <person name="Hollinger A."/>
            <person name="Honan T."/>
            <person name="Huard M.D."/>
            <person name="Hughes L."/>
            <person name="Hurhula B."/>
            <person name="Husby M.E."/>
            <person name="Kamat A."/>
            <person name="Kanga B."/>
            <person name="Kashin S."/>
            <person name="Khazanovich D."/>
            <person name="Kisner P."/>
            <person name="Lance K."/>
            <person name="Lara M."/>
            <person name="Lee W."/>
            <person name="Lennon N."/>
            <person name="Letendre F."/>
            <person name="LeVine R."/>
            <person name="Lipovsky A."/>
            <person name="Liu X."/>
            <person name="Liu J."/>
            <person name="Liu S."/>
            <person name="Lokyitsang T."/>
            <person name="Lokyitsang Y."/>
            <person name="Lubonja R."/>
            <person name="Lui A."/>
            <person name="MacDonald P."/>
            <person name="Magnisalis V."/>
            <person name="Maru K."/>
            <person name="Matthews C."/>
            <person name="McCusker W."/>
            <person name="McDonough S."/>
            <person name="Mehta T."/>
            <person name="Meldrim J."/>
            <person name="Meneus L."/>
            <person name="Mihai O."/>
            <person name="Mihalev A."/>
            <person name="Mihova T."/>
            <person name="Mittelman R."/>
            <person name="Mlenga V."/>
            <person name="Montmayeur A."/>
            <person name="Mulrain L."/>
            <person name="Navidi A."/>
            <person name="Naylor J."/>
            <person name="Negash T."/>
            <person name="Nguyen T."/>
            <person name="Nguyen N."/>
            <person name="Nicol R."/>
            <person name="Norbu C."/>
            <person name="Norbu N."/>
            <person name="Novod N."/>
            <person name="O'Neill B."/>
            <person name="Osman S."/>
            <person name="Markiewicz E."/>
            <person name="Oyono O.L."/>
            <person name="Patti C."/>
            <person name="Phunkhang P."/>
            <person name="Pierre F."/>
            <person name="Priest M."/>
            <person name="Raghuraman S."/>
            <person name="Rege F."/>
            <person name="Reyes R."/>
            <person name="Rise C."/>
            <person name="Rogov P."/>
            <person name="Ross K."/>
            <person name="Ryan E."/>
            <person name="Settipalli S."/>
            <person name="Shea T."/>
            <person name="Sherpa N."/>
            <person name="Shi L."/>
            <person name="Shih D."/>
            <person name="Sparrow T."/>
            <person name="Spaulding J."/>
            <person name="Stalker J."/>
            <person name="Stange-Thomann N."/>
            <person name="Stavropoulos S."/>
            <person name="Stone C."/>
            <person name="Strader C."/>
            <person name="Tesfaye S."/>
            <person name="Thomson T."/>
            <person name="Thoulutsang Y."/>
            <person name="Thoulutsang D."/>
            <person name="Topham K."/>
            <person name="Topping I."/>
            <person name="Tsamla T."/>
            <person name="Vassiliev H."/>
            <person name="Vo A."/>
            <person name="Wangchuk T."/>
            <person name="Wangdi T."/>
            <person name="Weiand M."/>
            <person name="Wilkinson J."/>
            <person name="Wilson A."/>
            <person name="Yadav S."/>
            <person name="Young G."/>
            <person name="Yu Q."/>
            <person name="Zembek L."/>
            <person name="Zhong D."/>
            <person name="Zimmer A."/>
            <person name="Zwirko Z."/>
            <person name="Jaffe D.B."/>
            <person name="Alvarez P."/>
            <person name="Brockman W."/>
            <person name="Butler J."/>
            <person name="Chin C."/>
            <person name="Gnerre S."/>
            <person name="MacCallum I."/>
            <person name="Graves J.A."/>
            <person name="Ponting C.P."/>
            <person name="Breen M."/>
            <person name="Samollow P.B."/>
            <person name="Lander E.S."/>
            <person name="Lindblad-Toh K."/>
        </authorList>
    </citation>
    <scope>NUCLEOTIDE SEQUENCE [LARGE SCALE GENOMIC DNA]</scope>
</reference>
<dbReference type="ExpressionAtlas" id="F7CZQ0">
    <property type="expression patterns" value="baseline"/>
</dbReference>
<feature type="domain" description="MARVEL" evidence="8">
    <location>
        <begin position="24"/>
        <end position="140"/>
    </location>
</feature>
<feature type="region of interest" description="Disordered" evidence="6">
    <location>
        <begin position="1"/>
        <end position="25"/>
    </location>
</feature>
<name>F7CZQ0_MONDO</name>
<dbReference type="PANTHER" id="PTHR22776">
    <property type="entry name" value="MARVEL-CONTAINING POTENTIAL LIPID RAFT-ASSOCIATED PROTEIN"/>
    <property type="match status" value="1"/>
</dbReference>
<evidence type="ECO:0000313" key="10">
    <source>
        <dbReference type="Proteomes" id="UP000002280"/>
    </source>
</evidence>
<sequence>LPPWWGRREEERKSGGVRGGEGDDECRNKKDGSALQALTFIMAMCFAASISAYMAAPLLEFLITLAFIILYATQYYQRFQRLNWPCLDFLRCISAIVILLVVSFAAVASREGPAIAAFVFGVIVGFAFVYDAFKTYQTEMVPRTTEGE</sequence>